<proteinExistence type="predicted"/>
<gene>
    <name evidence="1" type="ORF">A9B99_04450</name>
</gene>
<dbReference type="AlphaFoldDB" id="A0A1B7L9C0"/>
<evidence type="ECO:0000313" key="2">
    <source>
        <dbReference type="Proteomes" id="UP000078225"/>
    </source>
</evidence>
<name>A0A1B7L9C0_9ENTR</name>
<evidence type="ECO:0000313" key="1">
    <source>
        <dbReference type="EMBL" id="OAT78949.1"/>
    </source>
</evidence>
<accession>A0A1B7L9C0</accession>
<protein>
    <submittedName>
        <fullName evidence="1">Uncharacterized protein</fullName>
    </submittedName>
</protein>
<sequence>MHGNKFNRVISARYYAHRALERRWRQNNTPQSVVTASEDSLLNTAIYSLKNNLSQGVSVSAWRAPGWRSIKAEFGDKSCAAQQAKTG</sequence>
<organism evidence="1 2">
    <name type="scientific">Mangrovibacter phragmitis</name>
    <dbReference type="NCBI Taxonomy" id="1691903"/>
    <lineage>
        <taxon>Bacteria</taxon>
        <taxon>Pseudomonadati</taxon>
        <taxon>Pseudomonadota</taxon>
        <taxon>Gammaproteobacteria</taxon>
        <taxon>Enterobacterales</taxon>
        <taxon>Enterobacteriaceae</taxon>
        <taxon>Mangrovibacter</taxon>
    </lineage>
</organism>
<reference evidence="2" key="1">
    <citation type="submission" date="2016-05" db="EMBL/GenBank/DDBJ databases">
        <authorList>
            <person name="Behera P."/>
            <person name="Vaishampayan P."/>
            <person name="Singh N."/>
            <person name="Raina V."/>
            <person name="Suar M."/>
            <person name="Pattnaik A."/>
            <person name="Rastogi G."/>
        </authorList>
    </citation>
    <scope>NUCLEOTIDE SEQUENCE [LARGE SCALE GENOMIC DNA]</scope>
    <source>
        <strain evidence="2">MP23</strain>
    </source>
</reference>
<comment type="caution">
    <text evidence="1">The sequence shown here is derived from an EMBL/GenBank/DDBJ whole genome shotgun (WGS) entry which is preliminary data.</text>
</comment>
<dbReference type="EMBL" id="LYRP01000001">
    <property type="protein sequence ID" value="OAT78949.1"/>
    <property type="molecule type" value="Genomic_DNA"/>
</dbReference>
<dbReference type="Proteomes" id="UP000078225">
    <property type="component" value="Unassembled WGS sequence"/>
</dbReference>
<keyword evidence="2" id="KW-1185">Reference proteome</keyword>